<dbReference type="InterPro" id="IPR016185">
    <property type="entry name" value="PreATP-grasp_dom_sf"/>
</dbReference>
<protein>
    <recommendedName>
        <fullName evidence="2 10">Phosphoribosylamine--glycine ligase</fullName>
        <ecNumber evidence="2 10">6.3.4.13</ecNumber>
    </recommendedName>
    <alternativeName>
        <fullName evidence="10">GARS</fullName>
    </alternativeName>
    <alternativeName>
        <fullName evidence="8 10">Glycinamide ribonucleotide synthetase</fullName>
    </alternativeName>
    <alternativeName>
        <fullName evidence="9 10">Phosphoribosylglycinamide synthetase</fullName>
    </alternativeName>
</protein>
<dbReference type="GO" id="GO:0004637">
    <property type="term" value="F:phosphoribosylamine-glycine ligase activity"/>
    <property type="evidence" value="ECO:0007669"/>
    <property type="project" value="UniProtKB-UniRule"/>
</dbReference>
<evidence type="ECO:0000313" key="13">
    <source>
        <dbReference type="EMBL" id="GGH77478.1"/>
    </source>
</evidence>
<dbReference type="PANTHER" id="PTHR43472">
    <property type="entry name" value="PHOSPHORIBOSYLAMINE--GLYCINE LIGASE"/>
    <property type="match status" value="1"/>
</dbReference>
<dbReference type="Gene3D" id="3.90.600.10">
    <property type="entry name" value="Phosphoribosylglycinamide synthetase, C-terminal domain"/>
    <property type="match status" value="1"/>
</dbReference>
<keyword evidence="4 11" id="KW-0547">Nucleotide-binding</keyword>
<dbReference type="SUPFAM" id="SSF52440">
    <property type="entry name" value="PreATP-grasp domain"/>
    <property type="match status" value="1"/>
</dbReference>
<dbReference type="GO" id="GO:0046872">
    <property type="term" value="F:metal ion binding"/>
    <property type="evidence" value="ECO:0007669"/>
    <property type="project" value="InterPro"/>
</dbReference>
<dbReference type="SUPFAM" id="SSF51246">
    <property type="entry name" value="Rudiment single hybrid motif"/>
    <property type="match status" value="1"/>
</dbReference>
<dbReference type="EC" id="6.3.4.13" evidence="2 10"/>
<dbReference type="SMART" id="SM01209">
    <property type="entry name" value="GARS_A"/>
    <property type="match status" value="1"/>
</dbReference>
<evidence type="ECO:0000256" key="4">
    <source>
        <dbReference type="ARBA" id="ARBA00022741"/>
    </source>
</evidence>
<keyword evidence="3 10" id="KW-0436">Ligase</keyword>
<dbReference type="Gene3D" id="3.30.470.20">
    <property type="entry name" value="ATP-grasp fold, B domain"/>
    <property type="match status" value="1"/>
</dbReference>
<comment type="similarity">
    <text evidence="7 10">Belongs to the GARS family.</text>
</comment>
<evidence type="ECO:0000259" key="12">
    <source>
        <dbReference type="PROSITE" id="PS50975"/>
    </source>
</evidence>
<evidence type="ECO:0000256" key="7">
    <source>
        <dbReference type="ARBA" id="ARBA00038345"/>
    </source>
</evidence>
<dbReference type="SUPFAM" id="SSF56059">
    <property type="entry name" value="Glutathione synthetase ATP-binding domain-like"/>
    <property type="match status" value="1"/>
</dbReference>
<dbReference type="InterPro" id="IPR020560">
    <property type="entry name" value="PRibGlycinamide_synth_C-dom"/>
</dbReference>
<dbReference type="AlphaFoldDB" id="A0A917J1I1"/>
<evidence type="ECO:0000256" key="3">
    <source>
        <dbReference type="ARBA" id="ARBA00022598"/>
    </source>
</evidence>
<evidence type="ECO:0000256" key="1">
    <source>
        <dbReference type="ARBA" id="ARBA00005174"/>
    </source>
</evidence>
<evidence type="ECO:0000256" key="6">
    <source>
        <dbReference type="ARBA" id="ARBA00022840"/>
    </source>
</evidence>
<evidence type="ECO:0000256" key="2">
    <source>
        <dbReference type="ARBA" id="ARBA00013255"/>
    </source>
</evidence>
<keyword evidence="5 10" id="KW-0658">Purine biosynthesis</keyword>
<gene>
    <name evidence="10 13" type="primary">purD</name>
    <name evidence="13" type="ORF">GCM10011379_43890</name>
</gene>
<dbReference type="GO" id="GO:0009113">
    <property type="term" value="P:purine nucleobase biosynthetic process"/>
    <property type="evidence" value="ECO:0007669"/>
    <property type="project" value="InterPro"/>
</dbReference>
<dbReference type="EMBL" id="BMIB01000004">
    <property type="protein sequence ID" value="GGH77478.1"/>
    <property type="molecule type" value="Genomic_DNA"/>
</dbReference>
<dbReference type="Gene3D" id="3.40.50.20">
    <property type="match status" value="1"/>
</dbReference>
<dbReference type="NCBIfam" id="TIGR00877">
    <property type="entry name" value="purD"/>
    <property type="match status" value="1"/>
</dbReference>
<evidence type="ECO:0000256" key="5">
    <source>
        <dbReference type="ARBA" id="ARBA00022755"/>
    </source>
</evidence>
<evidence type="ECO:0000256" key="11">
    <source>
        <dbReference type="PROSITE-ProRule" id="PRU00409"/>
    </source>
</evidence>
<dbReference type="InterPro" id="IPR000115">
    <property type="entry name" value="PRibGlycinamide_synth"/>
</dbReference>
<dbReference type="InterPro" id="IPR011054">
    <property type="entry name" value="Rudment_hybrid_motif"/>
</dbReference>
<comment type="catalytic activity">
    <reaction evidence="10">
        <text>5-phospho-beta-D-ribosylamine + glycine + ATP = N(1)-(5-phospho-beta-D-ribosyl)glycinamide + ADP + phosphate + H(+)</text>
        <dbReference type="Rhea" id="RHEA:17453"/>
        <dbReference type="ChEBI" id="CHEBI:15378"/>
        <dbReference type="ChEBI" id="CHEBI:30616"/>
        <dbReference type="ChEBI" id="CHEBI:43474"/>
        <dbReference type="ChEBI" id="CHEBI:57305"/>
        <dbReference type="ChEBI" id="CHEBI:58681"/>
        <dbReference type="ChEBI" id="CHEBI:143788"/>
        <dbReference type="ChEBI" id="CHEBI:456216"/>
        <dbReference type="EC" id="6.3.4.13"/>
    </reaction>
</comment>
<keyword evidence="14" id="KW-1185">Reference proteome</keyword>
<reference evidence="13" key="2">
    <citation type="submission" date="2020-09" db="EMBL/GenBank/DDBJ databases">
        <authorList>
            <person name="Sun Q."/>
            <person name="Zhou Y."/>
        </authorList>
    </citation>
    <scope>NUCLEOTIDE SEQUENCE</scope>
    <source>
        <strain evidence="13">CGMCC 1.15290</strain>
    </source>
</reference>
<feature type="domain" description="ATP-grasp" evidence="12">
    <location>
        <begin position="111"/>
        <end position="319"/>
    </location>
</feature>
<dbReference type="Pfam" id="PF01071">
    <property type="entry name" value="GARS_A"/>
    <property type="match status" value="1"/>
</dbReference>
<evidence type="ECO:0000313" key="14">
    <source>
        <dbReference type="Proteomes" id="UP000627292"/>
    </source>
</evidence>
<dbReference type="InterPro" id="IPR013815">
    <property type="entry name" value="ATP_grasp_subdomain_1"/>
</dbReference>
<dbReference type="FunFam" id="3.90.600.10:FF:000001">
    <property type="entry name" value="Trifunctional purine biosynthetic protein adenosine-3"/>
    <property type="match status" value="1"/>
</dbReference>
<dbReference type="Gene3D" id="3.30.1490.20">
    <property type="entry name" value="ATP-grasp fold, A domain"/>
    <property type="match status" value="1"/>
</dbReference>
<sequence length="427" mass="45987">MNILIIGSGGREHAFAWKVRQSPLCGELFIAPGNAGTSLAGTNVAIGVNDFAAQKQFCLDHNIELVLVGPEEPLVKGISDFFKKDADLQHIKVFGPSAEGAQLEGSKAFSKKFMQRHNVPTAAYAEFTAENLEAGKQYLQQHSLPIVLKADGLAAGKGVVICTSHEEALQVFEEMIVNKQFGEASSRVVVEAFLTGIEVSVFVVTDGVDYKIIGHAKDYKRIGEGDTGPNTGGMGCVSPVPFMDAAFMEKVESRIIAPTVKGLQQEKIDYTGFIFFGLMNTDGEPFVIEYNSRMGDPETEVVLPRLQNDLVELLLAAFSHTLPQVQIAADSRSCSTVVAVSGGYPGDYAKGKKITIDTAQLPEEGTIVFHAGTQETEDGVVTSGGRVLAVTSYGDTIVKAAAQSRKALESIAFEGMNYRRDIGYEFE</sequence>
<accession>A0A917J1I1</accession>
<comment type="caution">
    <text evidence="13">The sequence shown here is derived from an EMBL/GenBank/DDBJ whole genome shotgun (WGS) entry which is preliminary data.</text>
</comment>
<reference evidence="13" key="1">
    <citation type="journal article" date="2014" name="Int. J. Syst. Evol. Microbiol.">
        <title>Complete genome sequence of Corynebacterium casei LMG S-19264T (=DSM 44701T), isolated from a smear-ripened cheese.</title>
        <authorList>
            <consortium name="US DOE Joint Genome Institute (JGI-PGF)"/>
            <person name="Walter F."/>
            <person name="Albersmeier A."/>
            <person name="Kalinowski J."/>
            <person name="Ruckert C."/>
        </authorList>
    </citation>
    <scope>NUCLEOTIDE SEQUENCE</scope>
    <source>
        <strain evidence="13">CGMCC 1.15290</strain>
    </source>
</reference>
<name>A0A917J1I1_9BACT</name>
<evidence type="ECO:0000256" key="10">
    <source>
        <dbReference type="HAMAP-Rule" id="MF_00138"/>
    </source>
</evidence>
<dbReference type="PROSITE" id="PS50975">
    <property type="entry name" value="ATP_GRASP"/>
    <property type="match status" value="1"/>
</dbReference>
<dbReference type="GO" id="GO:0006189">
    <property type="term" value="P:'de novo' IMP biosynthetic process"/>
    <property type="evidence" value="ECO:0007669"/>
    <property type="project" value="UniProtKB-UniRule"/>
</dbReference>
<comment type="pathway">
    <text evidence="1 10">Purine metabolism; IMP biosynthesis via de novo pathway; N(1)-(5-phospho-D-ribosyl)glycinamide from 5-phospho-alpha-D-ribose 1-diphosphate: step 2/2.</text>
</comment>
<organism evidence="13 14">
    <name type="scientific">Filimonas zeae</name>
    <dbReference type="NCBI Taxonomy" id="1737353"/>
    <lineage>
        <taxon>Bacteria</taxon>
        <taxon>Pseudomonadati</taxon>
        <taxon>Bacteroidota</taxon>
        <taxon>Chitinophagia</taxon>
        <taxon>Chitinophagales</taxon>
        <taxon>Chitinophagaceae</taxon>
        <taxon>Filimonas</taxon>
    </lineage>
</organism>
<dbReference type="PANTHER" id="PTHR43472:SF1">
    <property type="entry name" value="PHOSPHORIBOSYLAMINE--GLYCINE LIGASE, CHLOROPLASTIC"/>
    <property type="match status" value="1"/>
</dbReference>
<dbReference type="HAMAP" id="MF_00138">
    <property type="entry name" value="GARS"/>
    <property type="match status" value="1"/>
</dbReference>
<dbReference type="InterPro" id="IPR020561">
    <property type="entry name" value="PRibGlycinamid_synth_ATP-grasp"/>
</dbReference>
<dbReference type="InterPro" id="IPR020562">
    <property type="entry name" value="PRibGlycinamide_synth_N"/>
</dbReference>
<evidence type="ECO:0000256" key="8">
    <source>
        <dbReference type="ARBA" id="ARBA00042242"/>
    </source>
</evidence>
<dbReference type="Proteomes" id="UP000627292">
    <property type="component" value="Unassembled WGS sequence"/>
</dbReference>
<dbReference type="SMART" id="SM01210">
    <property type="entry name" value="GARS_C"/>
    <property type="match status" value="1"/>
</dbReference>
<dbReference type="GO" id="GO:0005524">
    <property type="term" value="F:ATP binding"/>
    <property type="evidence" value="ECO:0007669"/>
    <property type="project" value="UniProtKB-UniRule"/>
</dbReference>
<dbReference type="Pfam" id="PF02844">
    <property type="entry name" value="GARS_N"/>
    <property type="match status" value="1"/>
</dbReference>
<dbReference type="Pfam" id="PF02843">
    <property type="entry name" value="GARS_C"/>
    <property type="match status" value="1"/>
</dbReference>
<keyword evidence="6 11" id="KW-0067">ATP-binding</keyword>
<dbReference type="InterPro" id="IPR037123">
    <property type="entry name" value="PRibGlycinamide_synth_C_sf"/>
</dbReference>
<dbReference type="RefSeq" id="WP_188956388.1">
    <property type="nucleotide sequence ID" value="NZ_BMIB01000004.1"/>
</dbReference>
<evidence type="ECO:0000256" key="9">
    <source>
        <dbReference type="ARBA" id="ARBA00042864"/>
    </source>
</evidence>
<dbReference type="InterPro" id="IPR011761">
    <property type="entry name" value="ATP-grasp"/>
</dbReference>
<proteinExistence type="inferred from homology"/>